<gene>
    <name evidence="3" type="ORF">PIIN_10123</name>
</gene>
<sequence length="319" mass="36129">MEGKIGAAAVLYQDGRRVKAIRHLLGKDMEHTVHEGELVGIALGLHLAKEARGPIARINISLDNQVAIQSVAQCSAKAGQHINATVRREITALRAEQERRELAESSDDALSDRVTSRMELTWLPGHEAAEGNEAADEEAKKAITEGTSSRDDLPGWLRHSLPANLSAVKQELKRITKTEARDRRRESRRFKRAAKIDETMPLGKYLALTDGLTRREAALLTQLLTGHTCLKGHVNRINRAETPWCPHCGERNYETLTHVLYICPKYLEARSEWERTLRERTEDLSEENREMENRRDEGERLSSGKNRRNNATSYDTKRN</sequence>
<dbReference type="EMBL" id="CAFZ01000616">
    <property type="protein sequence ID" value="CCA76123.1"/>
    <property type="molecule type" value="Genomic_DNA"/>
</dbReference>
<dbReference type="GO" id="GO:0003676">
    <property type="term" value="F:nucleic acid binding"/>
    <property type="evidence" value="ECO:0007669"/>
    <property type="project" value="InterPro"/>
</dbReference>
<dbReference type="CDD" id="cd09276">
    <property type="entry name" value="Rnase_HI_RT_non_LTR"/>
    <property type="match status" value="1"/>
</dbReference>
<dbReference type="PROSITE" id="PS50879">
    <property type="entry name" value="RNASE_H_1"/>
    <property type="match status" value="1"/>
</dbReference>
<feature type="region of interest" description="Disordered" evidence="1">
    <location>
        <begin position="281"/>
        <end position="319"/>
    </location>
</feature>
<dbReference type="AlphaFoldDB" id="G4TXT0"/>
<dbReference type="InParanoid" id="G4TXT0"/>
<evidence type="ECO:0000256" key="1">
    <source>
        <dbReference type="SAM" id="MobiDB-lite"/>
    </source>
</evidence>
<feature type="compositionally biased region" description="Polar residues" evidence="1">
    <location>
        <begin position="309"/>
        <end position="319"/>
    </location>
</feature>
<dbReference type="HOGENOM" id="CLU_000680_30_4_1"/>
<evidence type="ECO:0000313" key="3">
    <source>
        <dbReference type="EMBL" id="CCA76123.1"/>
    </source>
</evidence>
<feature type="domain" description="RNase H type-1" evidence="2">
    <location>
        <begin position="1"/>
        <end position="144"/>
    </location>
</feature>
<evidence type="ECO:0000259" key="2">
    <source>
        <dbReference type="PROSITE" id="PS50879"/>
    </source>
</evidence>
<dbReference type="STRING" id="1109443.G4TXT0"/>
<dbReference type="Proteomes" id="UP000007148">
    <property type="component" value="Unassembled WGS sequence"/>
</dbReference>
<accession>G4TXT0</accession>
<dbReference type="SUPFAM" id="SSF53098">
    <property type="entry name" value="Ribonuclease H-like"/>
    <property type="match status" value="1"/>
</dbReference>
<proteinExistence type="predicted"/>
<keyword evidence="4" id="KW-1185">Reference proteome</keyword>
<feature type="compositionally biased region" description="Basic and acidic residues" evidence="1">
    <location>
        <begin position="137"/>
        <end position="153"/>
    </location>
</feature>
<dbReference type="OMA" id="AGQHINA"/>
<comment type="caution">
    <text evidence="3">The sequence shown here is derived from an EMBL/GenBank/DDBJ whole genome shotgun (WGS) entry which is preliminary data.</text>
</comment>
<dbReference type="GO" id="GO:0004523">
    <property type="term" value="F:RNA-DNA hybrid ribonuclease activity"/>
    <property type="evidence" value="ECO:0007669"/>
    <property type="project" value="InterPro"/>
</dbReference>
<feature type="compositionally biased region" description="Basic and acidic residues" evidence="1">
    <location>
        <begin position="281"/>
        <end position="302"/>
    </location>
</feature>
<reference evidence="3 4" key="1">
    <citation type="journal article" date="2011" name="PLoS Pathog.">
        <title>Endophytic Life Strategies Decoded by Genome and Transcriptome Analyses of the Mutualistic Root Symbiont Piriformospora indica.</title>
        <authorList>
            <person name="Zuccaro A."/>
            <person name="Lahrmann U."/>
            <person name="Guldener U."/>
            <person name="Langen G."/>
            <person name="Pfiffi S."/>
            <person name="Biedenkopf D."/>
            <person name="Wong P."/>
            <person name="Samans B."/>
            <person name="Grimm C."/>
            <person name="Basiewicz M."/>
            <person name="Murat C."/>
            <person name="Martin F."/>
            <person name="Kogel K.H."/>
        </authorList>
    </citation>
    <scope>NUCLEOTIDE SEQUENCE [LARGE SCALE GENOMIC DNA]</scope>
    <source>
        <strain evidence="3 4">DSM 11827</strain>
    </source>
</reference>
<protein>
    <recommendedName>
        <fullName evidence="2">RNase H type-1 domain-containing protein</fullName>
    </recommendedName>
</protein>
<evidence type="ECO:0000313" key="4">
    <source>
        <dbReference type="Proteomes" id="UP000007148"/>
    </source>
</evidence>
<feature type="region of interest" description="Disordered" evidence="1">
    <location>
        <begin position="128"/>
        <end position="155"/>
    </location>
</feature>
<dbReference type="InterPro" id="IPR036397">
    <property type="entry name" value="RNaseH_sf"/>
</dbReference>
<name>G4TXT0_SERID</name>
<dbReference type="InterPro" id="IPR012337">
    <property type="entry name" value="RNaseH-like_sf"/>
</dbReference>
<organism evidence="3 4">
    <name type="scientific">Serendipita indica (strain DSM 11827)</name>
    <name type="common">Root endophyte fungus</name>
    <name type="synonym">Piriformospora indica</name>
    <dbReference type="NCBI Taxonomy" id="1109443"/>
    <lineage>
        <taxon>Eukaryota</taxon>
        <taxon>Fungi</taxon>
        <taxon>Dikarya</taxon>
        <taxon>Basidiomycota</taxon>
        <taxon>Agaricomycotina</taxon>
        <taxon>Agaricomycetes</taxon>
        <taxon>Sebacinales</taxon>
        <taxon>Serendipitaceae</taxon>
        <taxon>Serendipita</taxon>
    </lineage>
</organism>
<dbReference type="InterPro" id="IPR002156">
    <property type="entry name" value="RNaseH_domain"/>
</dbReference>
<dbReference type="Gene3D" id="3.30.420.10">
    <property type="entry name" value="Ribonuclease H-like superfamily/Ribonuclease H"/>
    <property type="match status" value="1"/>
</dbReference>
<dbReference type="eggNOG" id="KOG1075">
    <property type="taxonomic scope" value="Eukaryota"/>
</dbReference>
<dbReference type="OrthoDB" id="3265515at2759"/>
<dbReference type="Pfam" id="PF00075">
    <property type="entry name" value="RNase_H"/>
    <property type="match status" value="1"/>
</dbReference>